<evidence type="ECO:0000313" key="4">
    <source>
        <dbReference type="Proteomes" id="UP000319257"/>
    </source>
</evidence>
<reference evidence="3 4" key="1">
    <citation type="submission" date="2019-06" db="EMBL/GenBank/DDBJ databases">
        <title>Draft genome sequence of the filamentous fungus Phialemoniopsis curvata isolated from diesel fuel.</title>
        <authorList>
            <person name="Varaljay V.A."/>
            <person name="Lyon W.J."/>
            <person name="Crouch A.L."/>
            <person name="Drake C.E."/>
            <person name="Hollomon J.M."/>
            <person name="Nadeau L.J."/>
            <person name="Nunn H.S."/>
            <person name="Stevenson B.S."/>
            <person name="Bojanowski C.L."/>
            <person name="Crookes-Goodson W.J."/>
        </authorList>
    </citation>
    <scope>NUCLEOTIDE SEQUENCE [LARGE SCALE GENOMIC DNA]</scope>
    <source>
        <strain evidence="3 4">D216</strain>
    </source>
</reference>
<keyword evidence="2" id="KW-0472">Membrane</keyword>
<evidence type="ECO:0000256" key="1">
    <source>
        <dbReference type="SAM" id="MobiDB-lite"/>
    </source>
</evidence>
<feature type="transmembrane region" description="Helical" evidence="2">
    <location>
        <begin position="333"/>
        <end position="356"/>
    </location>
</feature>
<dbReference type="RefSeq" id="XP_030994450.1">
    <property type="nucleotide sequence ID" value="XM_031144111.1"/>
</dbReference>
<feature type="region of interest" description="Disordered" evidence="1">
    <location>
        <begin position="433"/>
        <end position="461"/>
    </location>
</feature>
<dbReference type="GeneID" id="41968363"/>
<evidence type="ECO:0000256" key="2">
    <source>
        <dbReference type="SAM" id="Phobius"/>
    </source>
</evidence>
<feature type="transmembrane region" description="Helical" evidence="2">
    <location>
        <begin position="289"/>
        <end position="313"/>
    </location>
</feature>
<keyword evidence="2" id="KW-1133">Transmembrane helix</keyword>
<feature type="region of interest" description="Disordered" evidence="1">
    <location>
        <begin position="473"/>
        <end position="522"/>
    </location>
</feature>
<name>A0A507B5V4_9PEZI</name>
<keyword evidence="4" id="KW-1185">Reference proteome</keyword>
<comment type="caution">
    <text evidence="3">The sequence shown here is derived from an EMBL/GenBank/DDBJ whole genome shotgun (WGS) entry which is preliminary data.</text>
</comment>
<evidence type="ECO:0000313" key="3">
    <source>
        <dbReference type="EMBL" id="TPX12739.1"/>
    </source>
</evidence>
<feature type="region of interest" description="Disordered" evidence="1">
    <location>
        <begin position="1"/>
        <end position="47"/>
    </location>
</feature>
<dbReference type="Proteomes" id="UP000319257">
    <property type="component" value="Unassembled WGS sequence"/>
</dbReference>
<dbReference type="AlphaFoldDB" id="A0A507B5V4"/>
<keyword evidence="2" id="KW-0812">Transmembrane</keyword>
<sequence>MRPPARELRAPGPQARHLHDELPPGVHGRDGPDGARPRSVRDGTRARRQRLRLRAGPAARRARVRALPARRYFVLAGALSRLGDEAVVPAACDAVTGVCANPCEGNLGLVSKYNQGESTPPLLPVLWHWDAASTAAAAGVAGNEWIGKAPTMHGAQYDNLLRMLWWSYVLTGPMYQCARVLANSSPRETRNYLFRRLLQDYHPRAQGQSRRKRLAIIALVWVRYRLLLLRAMSMEARLLYVLAYWPARGAARLYAYCAGDDKPPAFAQLVVLRESQSARRGRLAKYAAAAWYFFSLAFYALLPACALCLTIGSELGVRGWVPQSADLHDVSQWIAWALVGGAAAGYAVWYMLFEYLPKLGLRTRRWEPIGERERIYITDPSSEAEEPDKIALMEKNMEYNDLGWRKYILARIMVEWYDFRYWWRDPVQASAAGAGAAEGRAKKSDDPWDWDETYRRGGGAGEIDNWTAFPAELASRPVPSSPGRHHIQAAPAPRPIVEYSYDDEAETQRLLREQDGRRRKRG</sequence>
<dbReference type="OrthoDB" id="10583166at2759"/>
<dbReference type="InParanoid" id="A0A507B5V4"/>
<dbReference type="EMBL" id="SKBQ01000003">
    <property type="protein sequence ID" value="TPX12739.1"/>
    <property type="molecule type" value="Genomic_DNA"/>
</dbReference>
<accession>A0A507B5V4</accession>
<organism evidence="3 4">
    <name type="scientific">Thyridium curvatum</name>
    <dbReference type="NCBI Taxonomy" id="1093900"/>
    <lineage>
        <taxon>Eukaryota</taxon>
        <taxon>Fungi</taxon>
        <taxon>Dikarya</taxon>
        <taxon>Ascomycota</taxon>
        <taxon>Pezizomycotina</taxon>
        <taxon>Sordariomycetes</taxon>
        <taxon>Sordariomycetidae</taxon>
        <taxon>Thyridiales</taxon>
        <taxon>Thyridiaceae</taxon>
        <taxon>Thyridium</taxon>
    </lineage>
</organism>
<feature type="compositionally biased region" description="Basic and acidic residues" evidence="1">
    <location>
        <begin position="506"/>
        <end position="516"/>
    </location>
</feature>
<protein>
    <submittedName>
        <fullName evidence="3">Uncharacterized protein</fullName>
    </submittedName>
</protein>
<gene>
    <name evidence="3" type="ORF">E0L32_000916</name>
</gene>
<feature type="compositionally biased region" description="Basic and acidic residues" evidence="1">
    <location>
        <begin position="17"/>
        <end position="45"/>
    </location>
</feature>
<proteinExistence type="predicted"/>